<reference evidence="8" key="1">
    <citation type="submission" date="2023-03" db="EMBL/GenBank/DDBJ databases">
        <title>Multiphase analysis and comparison of six strains from genera Psychromarinibacter, Lutimaribacter, and Maritimibacter, including a novel species: Psychromarinibacter sediminicola sp. nov.</title>
        <authorList>
            <person name="Wang Y.-H."/>
            <person name="Ye M.-Q."/>
            <person name="Du Z.-J."/>
        </authorList>
    </citation>
    <scope>NUCLEOTIDE SEQUENCE</scope>
    <source>
        <strain evidence="8">C21-152</strain>
    </source>
</reference>
<dbReference type="PANTHER" id="PTHR43273:SF3">
    <property type="entry name" value="ANAEROBIC SULFATASE-MATURATING ENZYME HOMOLOG ASLB-RELATED"/>
    <property type="match status" value="1"/>
</dbReference>
<evidence type="ECO:0000256" key="4">
    <source>
        <dbReference type="ARBA" id="ARBA00023004"/>
    </source>
</evidence>
<protein>
    <submittedName>
        <fullName evidence="8">Radical SAM protein</fullName>
    </submittedName>
</protein>
<dbReference type="InterPro" id="IPR058240">
    <property type="entry name" value="rSAM_sf"/>
</dbReference>
<evidence type="ECO:0000313" key="9">
    <source>
        <dbReference type="Proteomes" id="UP001220964"/>
    </source>
</evidence>
<dbReference type="RefSeq" id="WP_275568822.1">
    <property type="nucleotide sequence ID" value="NZ_JARGYC010000058.1"/>
</dbReference>
<organism evidence="8 9">
    <name type="scientific">Psychromarinibacter sediminicola</name>
    <dbReference type="NCBI Taxonomy" id="3033385"/>
    <lineage>
        <taxon>Bacteria</taxon>
        <taxon>Pseudomonadati</taxon>
        <taxon>Pseudomonadota</taxon>
        <taxon>Alphaproteobacteria</taxon>
        <taxon>Rhodobacterales</taxon>
        <taxon>Paracoccaceae</taxon>
        <taxon>Psychromarinibacter</taxon>
    </lineage>
</organism>
<dbReference type="Gene3D" id="3.20.20.70">
    <property type="entry name" value="Aldolase class I"/>
    <property type="match status" value="1"/>
</dbReference>
<evidence type="ECO:0000256" key="3">
    <source>
        <dbReference type="ARBA" id="ARBA00022723"/>
    </source>
</evidence>
<comment type="caution">
    <text evidence="8">The sequence shown here is derived from an EMBL/GenBank/DDBJ whole genome shotgun (WGS) entry which is preliminary data.</text>
</comment>
<evidence type="ECO:0000313" key="8">
    <source>
        <dbReference type="EMBL" id="MDF0602697.1"/>
    </source>
</evidence>
<feature type="domain" description="Radical SAM core" evidence="7">
    <location>
        <begin position="17"/>
        <end position="192"/>
    </location>
</feature>
<evidence type="ECO:0000256" key="5">
    <source>
        <dbReference type="ARBA" id="ARBA00023014"/>
    </source>
</evidence>
<dbReference type="CDD" id="cd01335">
    <property type="entry name" value="Radical_SAM"/>
    <property type="match status" value="1"/>
</dbReference>
<keyword evidence="9" id="KW-1185">Reference proteome</keyword>
<sequence length="395" mass="44145">MFDEPPRALLRTEWVIKVSKLCNLRCRYCYEWNELDDPRRMSFELWERVLTAIRDHMVLSVSRGHADVARAEIIWHGGEPLLLPQSYYERVMEMQRRIFPREFLDDQLIGNQIQTNLYSVGQDRLDYLLDEAFGIGVSYDGVPGVRLTAGGKEAEDRVLANLRAFAEQGMPLGVITVLAGHTAPRLVELYEDIKPFAREWRLLSLFNGPAERPMQGIDISPAEITDALGRLFAHWFEDGCVMPIRPLKQALTTVIMQRLGLETPCYDRTKGGDSVLVVDPDGRLFLPNQKQDQSLVLGDLSRESIAEALESAAYAASLRAEATAQARICGSCRYFGACSGYPIFASDDGGVASGTCRTFQPLLLWVDAYLNDLGVTDAELRSLFLDSAELASDAA</sequence>
<dbReference type="GO" id="GO:0051536">
    <property type="term" value="F:iron-sulfur cluster binding"/>
    <property type="evidence" value="ECO:0007669"/>
    <property type="project" value="UniProtKB-KW"/>
</dbReference>
<gene>
    <name evidence="8" type="ORF">P1J78_18310</name>
</gene>
<accession>A0AAE3NV58</accession>
<dbReference type="SFLD" id="SFLDG01067">
    <property type="entry name" value="SPASM/twitch_domain_containing"/>
    <property type="match status" value="1"/>
</dbReference>
<dbReference type="Proteomes" id="UP001220964">
    <property type="component" value="Unassembled WGS sequence"/>
</dbReference>
<dbReference type="AlphaFoldDB" id="A0AAE3NV58"/>
<comment type="cofactor">
    <cofactor evidence="1">
        <name>[4Fe-4S] cluster</name>
        <dbReference type="ChEBI" id="CHEBI:49883"/>
    </cofactor>
</comment>
<evidence type="ECO:0000259" key="7">
    <source>
        <dbReference type="Pfam" id="PF04055"/>
    </source>
</evidence>
<dbReference type="CDD" id="cd21109">
    <property type="entry name" value="SPASM"/>
    <property type="match status" value="1"/>
</dbReference>
<proteinExistence type="inferred from homology"/>
<dbReference type="PANTHER" id="PTHR43273">
    <property type="entry name" value="ANAEROBIC SULFATASE-MATURATING ENZYME HOMOLOG ASLB-RELATED"/>
    <property type="match status" value="1"/>
</dbReference>
<keyword evidence="5" id="KW-0411">Iron-sulfur</keyword>
<dbReference type="SUPFAM" id="SSF102114">
    <property type="entry name" value="Radical SAM enzymes"/>
    <property type="match status" value="1"/>
</dbReference>
<evidence type="ECO:0000256" key="1">
    <source>
        <dbReference type="ARBA" id="ARBA00001966"/>
    </source>
</evidence>
<dbReference type="InterPro" id="IPR007197">
    <property type="entry name" value="rSAM"/>
</dbReference>
<keyword evidence="2" id="KW-0949">S-adenosyl-L-methionine</keyword>
<dbReference type="InterPro" id="IPR013785">
    <property type="entry name" value="Aldolase_TIM"/>
</dbReference>
<dbReference type="InterPro" id="IPR023867">
    <property type="entry name" value="Sulphatase_maturase_rSAM"/>
</dbReference>
<evidence type="ECO:0000256" key="6">
    <source>
        <dbReference type="ARBA" id="ARBA00023601"/>
    </source>
</evidence>
<comment type="similarity">
    <text evidence="6">Belongs to the radical SAM superfamily. Anaerobic sulfatase-maturating enzyme family.</text>
</comment>
<dbReference type="GO" id="GO:0016491">
    <property type="term" value="F:oxidoreductase activity"/>
    <property type="evidence" value="ECO:0007669"/>
    <property type="project" value="InterPro"/>
</dbReference>
<dbReference type="GO" id="GO:0046872">
    <property type="term" value="F:metal ion binding"/>
    <property type="evidence" value="ECO:0007669"/>
    <property type="project" value="UniProtKB-KW"/>
</dbReference>
<keyword evidence="4" id="KW-0408">Iron</keyword>
<keyword evidence="3" id="KW-0479">Metal-binding</keyword>
<name>A0AAE3NV58_9RHOB</name>
<dbReference type="EMBL" id="JARGYC010000058">
    <property type="protein sequence ID" value="MDF0602697.1"/>
    <property type="molecule type" value="Genomic_DNA"/>
</dbReference>
<evidence type="ECO:0000256" key="2">
    <source>
        <dbReference type="ARBA" id="ARBA00022691"/>
    </source>
</evidence>
<dbReference type="Pfam" id="PF04055">
    <property type="entry name" value="Radical_SAM"/>
    <property type="match status" value="1"/>
</dbReference>
<dbReference type="SFLD" id="SFLDS00029">
    <property type="entry name" value="Radical_SAM"/>
    <property type="match status" value="1"/>
</dbReference>